<feature type="chain" id="PRO_5011109208" description="Lipoprotein" evidence="1">
    <location>
        <begin position="22"/>
        <end position="158"/>
    </location>
</feature>
<organism evidence="2 3">
    <name type="scientific">Caballeronia choica</name>
    <dbReference type="NCBI Taxonomy" id="326476"/>
    <lineage>
        <taxon>Bacteria</taxon>
        <taxon>Pseudomonadati</taxon>
        <taxon>Pseudomonadota</taxon>
        <taxon>Betaproteobacteria</taxon>
        <taxon>Burkholderiales</taxon>
        <taxon>Burkholderiaceae</taxon>
        <taxon>Caballeronia</taxon>
    </lineage>
</organism>
<name>A0A158INF3_9BURK</name>
<evidence type="ECO:0000313" key="3">
    <source>
        <dbReference type="Proteomes" id="UP000054770"/>
    </source>
</evidence>
<sequence>MSRKSSYAIVILAVFSGFSNAQSRIIEVVSATYGVNCGARGGNATRDFMRQCNGRSRCEYVPSTKRISVPARFCRKDHRADWRCTDTEWHFARLSPEAGAGSTLVLSVQDAGGDSALMDRRFAIVDRKRVHSAFCGRINARAAPAKPARMMTVAPRAF</sequence>
<evidence type="ECO:0000256" key="1">
    <source>
        <dbReference type="SAM" id="SignalP"/>
    </source>
</evidence>
<comment type="caution">
    <text evidence="2">The sequence shown here is derived from an EMBL/GenBank/DDBJ whole genome shotgun (WGS) entry which is preliminary data.</text>
</comment>
<accession>A0A158INF3</accession>
<dbReference type="Proteomes" id="UP000054770">
    <property type="component" value="Unassembled WGS sequence"/>
</dbReference>
<proteinExistence type="predicted"/>
<dbReference type="EMBL" id="FCON02000026">
    <property type="protein sequence ID" value="SAL58075.1"/>
    <property type="molecule type" value="Genomic_DNA"/>
</dbReference>
<dbReference type="AlphaFoldDB" id="A0A158INF3"/>
<feature type="signal peptide" evidence="1">
    <location>
        <begin position="1"/>
        <end position="21"/>
    </location>
</feature>
<evidence type="ECO:0008006" key="4">
    <source>
        <dbReference type="Google" id="ProtNLM"/>
    </source>
</evidence>
<keyword evidence="3" id="KW-1185">Reference proteome</keyword>
<gene>
    <name evidence="2" type="ORF">AWB68_02861</name>
</gene>
<evidence type="ECO:0000313" key="2">
    <source>
        <dbReference type="EMBL" id="SAL58075.1"/>
    </source>
</evidence>
<reference evidence="2" key="1">
    <citation type="submission" date="2016-01" db="EMBL/GenBank/DDBJ databases">
        <authorList>
            <person name="Peeters C."/>
        </authorList>
    </citation>
    <scope>NUCLEOTIDE SEQUENCE [LARGE SCALE GENOMIC DNA]</scope>
    <source>
        <strain evidence="2">LMG 22940</strain>
    </source>
</reference>
<keyword evidence="1" id="KW-0732">Signal</keyword>
<protein>
    <recommendedName>
        <fullName evidence="4">Lipoprotein</fullName>
    </recommendedName>
</protein>